<keyword evidence="5 9" id="KW-0694">RNA-binding</keyword>
<proteinExistence type="inferred from homology"/>
<keyword evidence="11" id="KW-1185">Reference proteome</keyword>
<keyword evidence="9" id="KW-1035">Host cytoplasm</keyword>
<protein>
    <recommendedName>
        <fullName evidence="1 9">Nucleoprotein</fullName>
        <shortName evidence="9">NP</shortName>
        <shortName evidence="9">Protein N</shortName>
    </recommendedName>
    <alternativeName>
        <fullName evidence="8 9">Nucleocapsid protein</fullName>
    </alternativeName>
</protein>
<evidence type="ECO:0000256" key="8">
    <source>
        <dbReference type="ARBA" id="ARBA00033344"/>
    </source>
</evidence>
<dbReference type="InterPro" id="IPR004902">
    <property type="entry name" value="Rhabdo_ncap_2"/>
</dbReference>
<comment type="subcellular location">
    <subcellularLocation>
        <location evidence="9">Virion</location>
    </subcellularLocation>
    <subcellularLocation>
        <location evidence="9">Host cytoplasm</location>
    </subcellularLocation>
</comment>
<sequence length="455" mass="50454">MANNANITATVIPNFTAFQEYAPLENVLPSLKDNPPIDWDHNTRFGRVPIWSDAPYDRAQILANGPTWLTAIAEVNISLRTAVIGMRLALSLRSILNIDQSIIYQQPRPDEEDTNLIRPRLAITRLPEMNTFSTDLISRRTPNARQAPGAVGELQGAEAAVAVAAAGFTVAPPENQGNDTENKRLAAYCYLAAYLMKLLIKDPSNVVSGVANMKTRYESFYGTSQTVSQFTLNITQAQTYKDALSNLGMISSTYVHALAYTHNDMLNQLDERERGLLGYLGFLHFSYSGLHSVNLMMDLQKETNASLSVLLSLFHSDVTAAALRKMRHLLSDVERTSTHPDRPITHRYCTHFGQEYYGQLRSRNCPHLVYTLVAAMKVFKVTEEYADPERIAAVQSLSANMKNTLRIAGTIVGNTLKSRMLAGTNASAAYTLAIAEQGAQPQPEQDDDQEWDVPL</sequence>
<comment type="similarity">
    <text evidence="9">Belongs to the cytorhabdovirus nucleocapsid protein family.</text>
</comment>
<evidence type="ECO:0000313" key="10">
    <source>
        <dbReference type="EMBL" id="DAF42351.1"/>
    </source>
</evidence>
<evidence type="ECO:0000256" key="4">
    <source>
        <dbReference type="ARBA" id="ARBA00022844"/>
    </source>
</evidence>
<comment type="function">
    <text evidence="9">Encapsidates the genome, protecting it from nucleases. The encapsidated genomic RNA is termed the nucleocapsid (NC) and serves as template for viral transcription and replication.</text>
</comment>
<reference evidence="10" key="1">
    <citation type="journal article" date="2021" name="J. Anim. Genet.">
        <title>Illuminating the plant rhabdovirus landscape through metatranscriptomics data.</title>
        <authorList>
            <person name="Bejerman N."/>
            <person name="Dietzgen R.G."/>
            <person name="Debat H."/>
        </authorList>
    </citation>
    <scope>NUCLEOTIDE SEQUENCE</scope>
</reference>
<dbReference type="GO" id="GO:0030430">
    <property type="term" value="C:host cell cytoplasm"/>
    <property type="evidence" value="ECO:0007669"/>
    <property type="project" value="UniProtKB-SubCell"/>
</dbReference>
<reference evidence="10" key="2">
    <citation type="journal article" date="2021" name="Viruses">
        <title>Illuminating the Plant Rhabdovirus Landscape through Metatranscriptomics Data.</title>
        <authorList>
            <person name="Bejerman N."/>
            <person name="Dietzgen R.G."/>
            <person name="Debat H."/>
        </authorList>
    </citation>
    <scope>NUCLEOTIDE SEQUENCE</scope>
</reference>
<evidence type="ECO:0000256" key="5">
    <source>
        <dbReference type="ARBA" id="ARBA00022884"/>
    </source>
</evidence>
<dbReference type="Proteomes" id="UP001161587">
    <property type="component" value="Segment"/>
</dbReference>
<evidence type="ECO:0000256" key="6">
    <source>
        <dbReference type="ARBA" id="ARBA00023086"/>
    </source>
</evidence>
<evidence type="ECO:0000256" key="2">
    <source>
        <dbReference type="ARBA" id="ARBA00022497"/>
    </source>
</evidence>
<dbReference type="EMBL" id="BK014309">
    <property type="protein sequence ID" value="DAF42351.1"/>
    <property type="molecule type" value="Viral_cRNA"/>
</dbReference>
<dbReference type="GO" id="GO:1990904">
    <property type="term" value="C:ribonucleoprotein complex"/>
    <property type="evidence" value="ECO:0007669"/>
    <property type="project" value="UniProtKB-UniRule"/>
</dbReference>
<dbReference type="GO" id="GO:0019029">
    <property type="term" value="C:helical viral capsid"/>
    <property type="evidence" value="ECO:0007669"/>
    <property type="project" value="UniProtKB-UniRule"/>
</dbReference>
<dbReference type="GeneID" id="80541037"/>
<keyword evidence="7 9" id="KW-0687">Ribonucleoprotein</keyword>
<evidence type="ECO:0000256" key="7">
    <source>
        <dbReference type="ARBA" id="ARBA00023274"/>
    </source>
</evidence>
<keyword evidence="3 9" id="KW-0167">Capsid protein</keyword>
<keyword evidence="6 9" id="KW-0543">Viral nucleoprotein</keyword>
<keyword evidence="2 9" id="KW-1139">Helical capsid protein</keyword>
<dbReference type="RefSeq" id="YP_010802304.1">
    <property type="nucleotide sequence ID" value="NC_076981.1"/>
</dbReference>
<dbReference type="KEGG" id="vg:80541037"/>
<keyword evidence="4 9" id="KW-0946">Virion</keyword>
<evidence type="ECO:0000256" key="3">
    <source>
        <dbReference type="ARBA" id="ARBA00022561"/>
    </source>
</evidence>
<organism evidence="10 11">
    <name type="scientific">Trachyspermum ammi virus 1</name>
    <dbReference type="NCBI Taxonomy" id="2793743"/>
    <lineage>
        <taxon>Viruses</taxon>
        <taxon>Riboviria</taxon>
        <taxon>Orthornavirae</taxon>
        <taxon>Negarnaviricota</taxon>
        <taxon>Haploviricotina</taxon>
        <taxon>Monjiviricetes</taxon>
        <taxon>Mononegavirales</taxon>
        <taxon>Rhabdoviridae</taxon>
        <taxon>Betarhabdovirinae</taxon>
        <taxon>Gammacytorhabdovirus</taxon>
        <taxon>Gammacytorhabdovirus trachyspermi</taxon>
        <taxon>Cytorhabdovirus trachyspermi</taxon>
    </lineage>
</organism>
<comment type="subunit">
    <text evidence="9">Homomultimerizes to form the nucleocapsid. Binds to viral genomic RNA.</text>
</comment>
<dbReference type="GO" id="GO:0019013">
    <property type="term" value="C:viral nucleocapsid"/>
    <property type="evidence" value="ECO:0007669"/>
    <property type="project" value="UniProtKB-UniRule"/>
</dbReference>
<dbReference type="GO" id="GO:0003723">
    <property type="term" value="F:RNA binding"/>
    <property type="evidence" value="ECO:0007669"/>
    <property type="project" value="UniProtKB-UniRule"/>
</dbReference>
<evidence type="ECO:0000256" key="1">
    <source>
        <dbReference type="ARBA" id="ARBA00014389"/>
    </source>
</evidence>
<dbReference type="Pfam" id="PF03216">
    <property type="entry name" value="Rhabdo_ncap_2"/>
    <property type="match status" value="1"/>
</dbReference>
<accession>A0A8D9UIQ0</accession>
<evidence type="ECO:0000256" key="9">
    <source>
        <dbReference type="RuleBase" id="RU369108"/>
    </source>
</evidence>
<name>A0A8D9UIQ0_9RHAB</name>
<evidence type="ECO:0000313" key="11">
    <source>
        <dbReference type="Proteomes" id="UP001161587"/>
    </source>
</evidence>